<accession>A0A1B6HTR0</accession>
<feature type="transmembrane region" description="Helical" evidence="6">
    <location>
        <begin position="275"/>
        <end position="296"/>
    </location>
</feature>
<reference evidence="7" key="1">
    <citation type="submission" date="2015-11" db="EMBL/GenBank/DDBJ databases">
        <title>De novo transcriptome assembly of four potential Pierce s Disease insect vectors from Arizona vineyards.</title>
        <authorList>
            <person name="Tassone E.E."/>
        </authorList>
    </citation>
    <scope>NUCLEOTIDE SEQUENCE</scope>
</reference>
<name>A0A1B6HTR0_9HEMI</name>
<evidence type="ECO:0000313" key="7">
    <source>
        <dbReference type="EMBL" id="JAS78050.1"/>
    </source>
</evidence>
<dbReference type="InterPro" id="IPR003689">
    <property type="entry name" value="ZIP"/>
</dbReference>
<dbReference type="AlphaFoldDB" id="A0A1B6HTR0"/>
<keyword evidence="4 6" id="KW-0472">Membrane</keyword>
<feature type="transmembrane region" description="Helical" evidence="6">
    <location>
        <begin position="372"/>
        <end position="392"/>
    </location>
</feature>
<feature type="region of interest" description="Disordered" evidence="5">
    <location>
        <begin position="177"/>
        <end position="219"/>
    </location>
</feature>
<dbReference type="GO" id="GO:0005886">
    <property type="term" value="C:plasma membrane"/>
    <property type="evidence" value="ECO:0007669"/>
    <property type="project" value="TreeGrafter"/>
</dbReference>
<keyword evidence="2 6" id="KW-0812">Transmembrane</keyword>
<evidence type="ECO:0000256" key="3">
    <source>
        <dbReference type="ARBA" id="ARBA00022989"/>
    </source>
</evidence>
<organism evidence="7">
    <name type="scientific">Homalodisca liturata</name>
    <dbReference type="NCBI Taxonomy" id="320908"/>
    <lineage>
        <taxon>Eukaryota</taxon>
        <taxon>Metazoa</taxon>
        <taxon>Ecdysozoa</taxon>
        <taxon>Arthropoda</taxon>
        <taxon>Hexapoda</taxon>
        <taxon>Insecta</taxon>
        <taxon>Pterygota</taxon>
        <taxon>Neoptera</taxon>
        <taxon>Paraneoptera</taxon>
        <taxon>Hemiptera</taxon>
        <taxon>Auchenorrhyncha</taxon>
        <taxon>Membracoidea</taxon>
        <taxon>Cicadellidae</taxon>
        <taxon>Cicadellinae</taxon>
        <taxon>Proconiini</taxon>
        <taxon>Homalodisca</taxon>
    </lineage>
</organism>
<dbReference type="PANTHER" id="PTHR11040:SF203">
    <property type="entry name" value="FI18611P1-RELATED"/>
    <property type="match status" value="1"/>
</dbReference>
<feature type="transmembrane region" description="Helical" evidence="6">
    <location>
        <begin position="308"/>
        <end position="328"/>
    </location>
</feature>
<dbReference type="PANTHER" id="PTHR11040">
    <property type="entry name" value="ZINC/IRON TRANSPORTER"/>
    <property type="match status" value="1"/>
</dbReference>
<evidence type="ECO:0000256" key="2">
    <source>
        <dbReference type="ARBA" id="ARBA00022692"/>
    </source>
</evidence>
<keyword evidence="3 6" id="KW-1133">Transmembrane helix</keyword>
<evidence type="ECO:0000256" key="5">
    <source>
        <dbReference type="SAM" id="MobiDB-lite"/>
    </source>
</evidence>
<comment type="subcellular location">
    <subcellularLocation>
        <location evidence="1">Membrane</location>
        <topology evidence="1">Multi-pass membrane protein</topology>
    </subcellularLocation>
</comment>
<feature type="non-terminal residue" evidence="7">
    <location>
        <position position="1"/>
    </location>
</feature>
<feature type="transmembrane region" description="Helical" evidence="6">
    <location>
        <begin position="340"/>
        <end position="360"/>
    </location>
</feature>
<gene>
    <name evidence="7" type="ORF">g.4415</name>
</gene>
<evidence type="ECO:0008006" key="8">
    <source>
        <dbReference type="Google" id="ProtNLM"/>
    </source>
</evidence>
<feature type="transmembrane region" description="Helical" evidence="6">
    <location>
        <begin position="55"/>
        <end position="77"/>
    </location>
</feature>
<sequence length="394" mass="43480">GMAANLQNIFVAKATSMVALGSAAFVVTMVPVLIGRRISSKHPPQIETRNTRMDFILSLFLSFGGGVLLCTTFLHLLPEVTKNIEHLQRKGKIPEDFPLPLPELIMCCGFFIMYIVEEVAHKILHSHHAKQGGTQDRDITLNISSAVLVDSEATLSEDYGHIIKQDLITVTFTPPREEDTKNISRDTKTHRSSCVSKREEDIHSHKHCHNREHEEQSRDLHYDHDHQHHDHETGDHHTLVTTSPPSLRELLIVLALTVHEGFEGLAIGLESSVAAVWYLLAAVATHKCVLAFCIGIELVSGHISLPLSIFYAFIYSCASPFGIGMGLLMSTSDNDHLTELLSVLLQGVATGTLLYVVFFEILKRDNHGEAKLAQLIVVIVGFAGMAALTVLLNA</sequence>
<feature type="transmembrane region" description="Helical" evidence="6">
    <location>
        <begin position="14"/>
        <end position="34"/>
    </location>
</feature>
<evidence type="ECO:0000256" key="1">
    <source>
        <dbReference type="ARBA" id="ARBA00004141"/>
    </source>
</evidence>
<dbReference type="GO" id="GO:0005385">
    <property type="term" value="F:zinc ion transmembrane transporter activity"/>
    <property type="evidence" value="ECO:0007669"/>
    <property type="project" value="TreeGrafter"/>
</dbReference>
<protein>
    <recommendedName>
        <fullName evidence="8">Zinc/iron permease</fullName>
    </recommendedName>
</protein>
<feature type="compositionally biased region" description="Basic and acidic residues" evidence="5">
    <location>
        <begin position="177"/>
        <end position="189"/>
    </location>
</feature>
<evidence type="ECO:0000256" key="6">
    <source>
        <dbReference type="SAM" id="Phobius"/>
    </source>
</evidence>
<evidence type="ECO:0000256" key="4">
    <source>
        <dbReference type="ARBA" id="ARBA00023136"/>
    </source>
</evidence>
<dbReference type="EMBL" id="GECU01029656">
    <property type="protein sequence ID" value="JAS78050.1"/>
    <property type="molecule type" value="Transcribed_RNA"/>
</dbReference>
<proteinExistence type="predicted"/>
<dbReference type="Pfam" id="PF02535">
    <property type="entry name" value="Zip"/>
    <property type="match status" value="1"/>
</dbReference>